<gene>
    <name evidence="2" type="ORF">PoB_001096000</name>
</gene>
<dbReference type="Proteomes" id="UP000735302">
    <property type="component" value="Unassembled WGS sequence"/>
</dbReference>
<feature type="compositionally biased region" description="Basic and acidic residues" evidence="1">
    <location>
        <begin position="21"/>
        <end position="32"/>
    </location>
</feature>
<sequence>MRKTSKSSGVEECDVDEEEKEEKVDEKEGKEQPQVKLEMLAIIIMTGLSKAKKVPQDDYHKMQGRIVLQSLTSHGLLVIPD</sequence>
<evidence type="ECO:0000313" key="3">
    <source>
        <dbReference type="Proteomes" id="UP000735302"/>
    </source>
</evidence>
<reference evidence="2 3" key="1">
    <citation type="journal article" date="2021" name="Elife">
        <title>Chloroplast acquisition without the gene transfer in kleptoplastic sea slugs, Plakobranchus ocellatus.</title>
        <authorList>
            <person name="Maeda T."/>
            <person name="Takahashi S."/>
            <person name="Yoshida T."/>
            <person name="Shimamura S."/>
            <person name="Takaki Y."/>
            <person name="Nagai Y."/>
            <person name="Toyoda A."/>
            <person name="Suzuki Y."/>
            <person name="Arimoto A."/>
            <person name="Ishii H."/>
            <person name="Satoh N."/>
            <person name="Nishiyama T."/>
            <person name="Hasebe M."/>
            <person name="Maruyama T."/>
            <person name="Minagawa J."/>
            <person name="Obokata J."/>
            <person name="Shigenobu S."/>
        </authorList>
    </citation>
    <scope>NUCLEOTIDE SEQUENCE [LARGE SCALE GENOMIC DNA]</scope>
</reference>
<accession>A0AAV3YMZ6</accession>
<evidence type="ECO:0000313" key="2">
    <source>
        <dbReference type="EMBL" id="GFN84454.1"/>
    </source>
</evidence>
<keyword evidence="3" id="KW-1185">Reference proteome</keyword>
<dbReference type="AlphaFoldDB" id="A0AAV3YMZ6"/>
<organism evidence="2 3">
    <name type="scientific">Plakobranchus ocellatus</name>
    <dbReference type="NCBI Taxonomy" id="259542"/>
    <lineage>
        <taxon>Eukaryota</taxon>
        <taxon>Metazoa</taxon>
        <taxon>Spiralia</taxon>
        <taxon>Lophotrochozoa</taxon>
        <taxon>Mollusca</taxon>
        <taxon>Gastropoda</taxon>
        <taxon>Heterobranchia</taxon>
        <taxon>Euthyneura</taxon>
        <taxon>Panpulmonata</taxon>
        <taxon>Sacoglossa</taxon>
        <taxon>Placobranchoidea</taxon>
        <taxon>Plakobranchidae</taxon>
        <taxon>Plakobranchus</taxon>
    </lineage>
</organism>
<protein>
    <recommendedName>
        <fullName evidence="4">MAGE domain-containing protein</fullName>
    </recommendedName>
</protein>
<proteinExistence type="predicted"/>
<dbReference type="EMBL" id="BLXT01001319">
    <property type="protein sequence ID" value="GFN84454.1"/>
    <property type="molecule type" value="Genomic_DNA"/>
</dbReference>
<comment type="caution">
    <text evidence="2">The sequence shown here is derived from an EMBL/GenBank/DDBJ whole genome shotgun (WGS) entry which is preliminary data.</text>
</comment>
<feature type="region of interest" description="Disordered" evidence="1">
    <location>
        <begin position="1"/>
        <end position="32"/>
    </location>
</feature>
<evidence type="ECO:0000256" key="1">
    <source>
        <dbReference type="SAM" id="MobiDB-lite"/>
    </source>
</evidence>
<feature type="compositionally biased region" description="Acidic residues" evidence="1">
    <location>
        <begin position="11"/>
        <end position="20"/>
    </location>
</feature>
<evidence type="ECO:0008006" key="4">
    <source>
        <dbReference type="Google" id="ProtNLM"/>
    </source>
</evidence>
<name>A0AAV3YMZ6_9GAST</name>